<reference evidence="1 2" key="1">
    <citation type="submission" date="2019-03" db="EMBL/GenBank/DDBJ databases">
        <title>First draft genome of Liparis tanakae, snailfish: a comprehensive survey of snailfish specific genes.</title>
        <authorList>
            <person name="Kim W."/>
            <person name="Song I."/>
            <person name="Jeong J.-H."/>
            <person name="Kim D."/>
            <person name="Kim S."/>
            <person name="Ryu S."/>
            <person name="Song J.Y."/>
            <person name="Lee S.K."/>
        </authorList>
    </citation>
    <scope>NUCLEOTIDE SEQUENCE [LARGE SCALE GENOMIC DNA]</scope>
    <source>
        <tissue evidence="1">Muscle</tissue>
    </source>
</reference>
<accession>A0A4Z2E281</accession>
<keyword evidence="2" id="KW-1185">Reference proteome</keyword>
<proteinExistence type="predicted"/>
<evidence type="ECO:0000313" key="1">
    <source>
        <dbReference type="EMBL" id="TNN22996.1"/>
    </source>
</evidence>
<organism evidence="1 2">
    <name type="scientific">Liparis tanakae</name>
    <name type="common">Tanaka's snailfish</name>
    <dbReference type="NCBI Taxonomy" id="230148"/>
    <lineage>
        <taxon>Eukaryota</taxon>
        <taxon>Metazoa</taxon>
        <taxon>Chordata</taxon>
        <taxon>Craniata</taxon>
        <taxon>Vertebrata</taxon>
        <taxon>Euteleostomi</taxon>
        <taxon>Actinopterygii</taxon>
        <taxon>Neopterygii</taxon>
        <taxon>Teleostei</taxon>
        <taxon>Neoteleostei</taxon>
        <taxon>Acanthomorphata</taxon>
        <taxon>Eupercaria</taxon>
        <taxon>Perciformes</taxon>
        <taxon>Cottioidei</taxon>
        <taxon>Cottales</taxon>
        <taxon>Liparidae</taxon>
        <taxon>Liparis</taxon>
    </lineage>
</organism>
<evidence type="ECO:0000313" key="2">
    <source>
        <dbReference type="Proteomes" id="UP000314294"/>
    </source>
</evidence>
<dbReference type="EMBL" id="SRLO01020206">
    <property type="protein sequence ID" value="TNN22996.1"/>
    <property type="molecule type" value="Genomic_DNA"/>
</dbReference>
<name>A0A4Z2E281_9TELE</name>
<protein>
    <submittedName>
        <fullName evidence="1">Uncharacterized protein</fullName>
    </submittedName>
</protein>
<comment type="caution">
    <text evidence="1">The sequence shown here is derived from an EMBL/GenBank/DDBJ whole genome shotgun (WGS) entry which is preliminary data.</text>
</comment>
<sequence length="108" mass="12559">MYLATLRSLHSNNYLSRTEIELSVSCKHLFSTVRSDYGPIDTPGSLDPMRLIIRPSRHVTVNWIRNRTLRLCPCAEALKCHAFRSQLPHSRHTSYFFTLKTTLGYLMF</sequence>
<dbReference type="Proteomes" id="UP000314294">
    <property type="component" value="Unassembled WGS sequence"/>
</dbReference>
<dbReference type="AlphaFoldDB" id="A0A4Z2E281"/>
<gene>
    <name evidence="1" type="ORF">EYF80_066888</name>
</gene>